<dbReference type="AlphaFoldDB" id="A0A0L0SSG9"/>
<dbReference type="Proteomes" id="UP000054350">
    <property type="component" value="Unassembled WGS sequence"/>
</dbReference>
<reference evidence="3" key="2">
    <citation type="submission" date="2009-11" db="EMBL/GenBank/DDBJ databases">
        <title>The Genome Sequence of Allomyces macrogynus strain ATCC 38327.</title>
        <authorList>
            <consortium name="The Broad Institute Genome Sequencing Platform"/>
            <person name="Russ C."/>
            <person name="Cuomo C."/>
            <person name="Shea T."/>
            <person name="Young S.K."/>
            <person name="Zeng Q."/>
            <person name="Koehrsen M."/>
            <person name="Haas B."/>
            <person name="Borodovsky M."/>
            <person name="Guigo R."/>
            <person name="Alvarado L."/>
            <person name="Berlin A."/>
            <person name="Borenstein D."/>
            <person name="Chen Z."/>
            <person name="Engels R."/>
            <person name="Freedman E."/>
            <person name="Gellesch M."/>
            <person name="Goldberg J."/>
            <person name="Griggs A."/>
            <person name="Gujja S."/>
            <person name="Heiman D."/>
            <person name="Hepburn T."/>
            <person name="Howarth C."/>
            <person name="Jen D."/>
            <person name="Larson L."/>
            <person name="Lewis B."/>
            <person name="Mehta T."/>
            <person name="Park D."/>
            <person name="Pearson M."/>
            <person name="Roberts A."/>
            <person name="Saif S."/>
            <person name="Shenoy N."/>
            <person name="Sisk P."/>
            <person name="Stolte C."/>
            <person name="Sykes S."/>
            <person name="Walk T."/>
            <person name="White J."/>
            <person name="Yandava C."/>
            <person name="Burger G."/>
            <person name="Gray M.W."/>
            <person name="Holland P.W.H."/>
            <person name="King N."/>
            <person name="Lang F.B.F."/>
            <person name="Roger A.J."/>
            <person name="Ruiz-Trillo I."/>
            <person name="Lander E."/>
            <person name="Nusbaum C."/>
        </authorList>
    </citation>
    <scope>NUCLEOTIDE SEQUENCE [LARGE SCALE GENOMIC DNA]</scope>
    <source>
        <strain evidence="3">ATCC 38327</strain>
    </source>
</reference>
<dbReference type="OrthoDB" id="5681983at2759"/>
<sequence>MAMPATPSPPSRPAPDGPGAPWADLPPAAYPQSPPPPAPSIIASSTVGAGPATAAALTAASTAARTGTPVLAVKRPISFPTVGDMNMALAAALERAQTQYLSASPSTPSPPLAPSTSASRRASVAASILPAHTAAYAAPSRAGGIMHHSTKRLVGLADPDAKPPGVFPDQDMARLYVSHAMLEPDVGDSVSMVSGPSGASGNNATTTAGGGLPALATARDEQGPLFPITLPLPGSSHHVCQWELHVCCHEWQDPSPTLRRTPRLCGRKFNSGDALYKHLVEAHAGAPDASGTRCGFCHWRGCTKVFRNSTRYLRRDHFKRHITELVEYICLDCGRKCEKDYGSGRHICREHGAAHTRALDADVDDDDLIVAGPGAGHRGSS</sequence>
<gene>
    <name evidence="2" type="ORF">AMAG_19476</name>
</gene>
<feature type="region of interest" description="Disordered" evidence="1">
    <location>
        <begin position="1"/>
        <end position="44"/>
    </location>
</feature>
<organism evidence="2 3">
    <name type="scientific">Allomyces macrogynus (strain ATCC 38327)</name>
    <name type="common">Allomyces javanicus var. macrogynus</name>
    <dbReference type="NCBI Taxonomy" id="578462"/>
    <lineage>
        <taxon>Eukaryota</taxon>
        <taxon>Fungi</taxon>
        <taxon>Fungi incertae sedis</taxon>
        <taxon>Blastocladiomycota</taxon>
        <taxon>Blastocladiomycetes</taxon>
        <taxon>Blastocladiales</taxon>
        <taxon>Blastocladiaceae</taxon>
        <taxon>Allomyces</taxon>
    </lineage>
</organism>
<proteinExistence type="predicted"/>
<evidence type="ECO:0000256" key="1">
    <source>
        <dbReference type="SAM" id="MobiDB-lite"/>
    </source>
</evidence>
<feature type="compositionally biased region" description="Pro residues" evidence="1">
    <location>
        <begin position="1"/>
        <end position="18"/>
    </location>
</feature>
<dbReference type="VEuPathDB" id="FungiDB:AMAG_19476"/>
<evidence type="ECO:0000313" key="3">
    <source>
        <dbReference type="Proteomes" id="UP000054350"/>
    </source>
</evidence>
<keyword evidence="3" id="KW-1185">Reference proteome</keyword>
<feature type="compositionally biased region" description="Pro residues" evidence="1">
    <location>
        <begin position="28"/>
        <end position="39"/>
    </location>
</feature>
<evidence type="ECO:0000313" key="2">
    <source>
        <dbReference type="EMBL" id="KNE65478.1"/>
    </source>
</evidence>
<protein>
    <submittedName>
        <fullName evidence="2">Uncharacterized protein</fullName>
    </submittedName>
</protein>
<accession>A0A0L0SSG9</accession>
<name>A0A0L0SSG9_ALLM3</name>
<dbReference type="EMBL" id="GG745347">
    <property type="protein sequence ID" value="KNE65478.1"/>
    <property type="molecule type" value="Genomic_DNA"/>
</dbReference>
<feature type="region of interest" description="Disordered" evidence="1">
    <location>
        <begin position="100"/>
        <end position="119"/>
    </location>
</feature>
<reference evidence="2 3" key="1">
    <citation type="submission" date="2009-11" db="EMBL/GenBank/DDBJ databases">
        <title>Annotation of Allomyces macrogynus ATCC 38327.</title>
        <authorList>
            <consortium name="The Broad Institute Genome Sequencing Platform"/>
            <person name="Russ C."/>
            <person name="Cuomo C."/>
            <person name="Burger G."/>
            <person name="Gray M.W."/>
            <person name="Holland P.W.H."/>
            <person name="King N."/>
            <person name="Lang F.B.F."/>
            <person name="Roger A.J."/>
            <person name="Ruiz-Trillo I."/>
            <person name="Young S.K."/>
            <person name="Zeng Q."/>
            <person name="Gargeya S."/>
            <person name="Fitzgerald M."/>
            <person name="Haas B."/>
            <person name="Abouelleil A."/>
            <person name="Alvarado L."/>
            <person name="Arachchi H.M."/>
            <person name="Berlin A."/>
            <person name="Chapman S.B."/>
            <person name="Gearin G."/>
            <person name="Goldberg J."/>
            <person name="Griggs A."/>
            <person name="Gujja S."/>
            <person name="Hansen M."/>
            <person name="Heiman D."/>
            <person name="Howarth C."/>
            <person name="Larimer J."/>
            <person name="Lui A."/>
            <person name="MacDonald P.J.P."/>
            <person name="McCowen C."/>
            <person name="Montmayeur A."/>
            <person name="Murphy C."/>
            <person name="Neiman D."/>
            <person name="Pearson M."/>
            <person name="Priest M."/>
            <person name="Roberts A."/>
            <person name="Saif S."/>
            <person name="Shea T."/>
            <person name="Sisk P."/>
            <person name="Stolte C."/>
            <person name="Sykes S."/>
            <person name="Wortman J."/>
            <person name="Nusbaum C."/>
            <person name="Birren B."/>
        </authorList>
    </citation>
    <scope>NUCLEOTIDE SEQUENCE [LARGE SCALE GENOMIC DNA]</scope>
    <source>
        <strain evidence="2 3">ATCC 38327</strain>
    </source>
</reference>